<sequence length="52" mass="5531">MFLEIFWWGHDDIGPSIYSRQGLHSTSEISPRGIDLDGGLISADLAAGTIGG</sequence>
<proteinExistence type="predicted"/>
<name>A0A2I0B517_9ASPA</name>
<organism evidence="1 2">
    <name type="scientific">Apostasia shenzhenica</name>
    <dbReference type="NCBI Taxonomy" id="1088818"/>
    <lineage>
        <taxon>Eukaryota</taxon>
        <taxon>Viridiplantae</taxon>
        <taxon>Streptophyta</taxon>
        <taxon>Embryophyta</taxon>
        <taxon>Tracheophyta</taxon>
        <taxon>Spermatophyta</taxon>
        <taxon>Magnoliopsida</taxon>
        <taxon>Liliopsida</taxon>
        <taxon>Asparagales</taxon>
        <taxon>Orchidaceae</taxon>
        <taxon>Apostasioideae</taxon>
        <taxon>Apostasia</taxon>
    </lineage>
</organism>
<protein>
    <submittedName>
        <fullName evidence="1">Uncharacterized protein</fullName>
    </submittedName>
</protein>
<gene>
    <name evidence="1" type="ORF">AXF42_Ash018879</name>
</gene>
<keyword evidence="2" id="KW-1185">Reference proteome</keyword>
<dbReference type="EMBL" id="KZ451912">
    <property type="protein sequence ID" value="PKA62885.1"/>
    <property type="molecule type" value="Genomic_DNA"/>
</dbReference>
<dbReference type="AlphaFoldDB" id="A0A2I0B517"/>
<evidence type="ECO:0000313" key="1">
    <source>
        <dbReference type="EMBL" id="PKA62885.1"/>
    </source>
</evidence>
<accession>A0A2I0B517</accession>
<evidence type="ECO:0000313" key="2">
    <source>
        <dbReference type="Proteomes" id="UP000236161"/>
    </source>
</evidence>
<dbReference type="Proteomes" id="UP000236161">
    <property type="component" value="Unassembled WGS sequence"/>
</dbReference>
<reference evidence="1 2" key="1">
    <citation type="journal article" date="2017" name="Nature">
        <title>The Apostasia genome and the evolution of orchids.</title>
        <authorList>
            <person name="Zhang G.Q."/>
            <person name="Liu K.W."/>
            <person name="Li Z."/>
            <person name="Lohaus R."/>
            <person name="Hsiao Y.Y."/>
            <person name="Niu S.C."/>
            <person name="Wang J.Y."/>
            <person name="Lin Y.C."/>
            <person name="Xu Q."/>
            <person name="Chen L.J."/>
            <person name="Yoshida K."/>
            <person name="Fujiwara S."/>
            <person name="Wang Z.W."/>
            <person name="Zhang Y.Q."/>
            <person name="Mitsuda N."/>
            <person name="Wang M."/>
            <person name="Liu G.H."/>
            <person name="Pecoraro L."/>
            <person name="Huang H.X."/>
            <person name="Xiao X.J."/>
            <person name="Lin M."/>
            <person name="Wu X.Y."/>
            <person name="Wu W.L."/>
            <person name="Chen Y.Y."/>
            <person name="Chang S.B."/>
            <person name="Sakamoto S."/>
            <person name="Ohme-Takagi M."/>
            <person name="Yagi M."/>
            <person name="Zeng S.J."/>
            <person name="Shen C.Y."/>
            <person name="Yeh C.M."/>
            <person name="Luo Y.B."/>
            <person name="Tsai W.C."/>
            <person name="Van de Peer Y."/>
            <person name="Liu Z.J."/>
        </authorList>
    </citation>
    <scope>NUCLEOTIDE SEQUENCE [LARGE SCALE GENOMIC DNA]</scope>
    <source>
        <strain evidence="2">cv. Shenzhen</strain>
        <tissue evidence="1">Stem</tissue>
    </source>
</reference>